<keyword evidence="11" id="KW-1185">Reference proteome</keyword>
<dbReference type="EMBL" id="JAQQFR010000007">
    <property type="protein sequence ID" value="MFL9879247.1"/>
    <property type="molecule type" value="Genomic_DNA"/>
</dbReference>
<dbReference type="Gene3D" id="1.20.81.30">
    <property type="entry name" value="Type II secretion system (T2SS), domain F"/>
    <property type="match status" value="2"/>
</dbReference>
<keyword evidence="5 8" id="KW-0812">Transmembrane</keyword>
<dbReference type="InterPro" id="IPR003004">
    <property type="entry name" value="GspF/PilC"/>
</dbReference>
<feature type="transmembrane region" description="Helical" evidence="8">
    <location>
        <begin position="227"/>
        <end position="246"/>
    </location>
</feature>
<dbReference type="Proteomes" id="UP001629214">
    <property type="component" value="Unassembled WGS sequence"/>
</dbReference>
<evidence type="ECO:0000256" key="5">
    <source>
        <dbReference type="ARBA" id="ARBA00022692"/>
    </source>
</evidence>
<keyword evidence="7 8" id="KW-0472">Membrane</keyword>
<reference evidence="10 11" key="1">
    <citation type="journal article" date="2024" name="Chem. Sci.">
        <title>Discovery of megapolipeptins by genome mining of a Burkholderiales bacteria collection.</title>
        <authorList>
            <person name="Paulo B.S."/>
            <person name="Recchia M.J.J."/>
            <person name="Lee S."/>
            <person name="Fergusson C.H."/>
            <person name="Romanowski S.B."/>
            <person name="Hernandez A."/>
            <person name="Krull N."/>
            <person name="Liu D.Y."/>
            <person name="Cavanagh H."/>
            <person name="Bos A."/>
            <person name="Gray C.A."/>
            <person name="Murphy B.T."/>
            <person name="Linington R.G."/>
            <person name="Eustaquio A.S."/>
        </authorList>
    </citation>
    <scope>NUCLEOTIDE SEQUENCE [LARGE SCALE GENOMIC DNA]</scope>
    <source>
        <strain evidence="10 11">RL21-008-BIB-B</strain>
    </source>
</reference>
<proteinExistence type="inferred from homology"/>
<gene>
    <name evidence="10" type="ORF">PQR63_12690</name>
</gene>
<feature type="transmembrane region" description="Helical" evidence="8">
    <location>
        <begin position="381"/>
        <end position="401"/>
    </location>
</feature>
<keyword evidence="3" id="KW-1003">Cell membrane</keyword>
<accession>A0ABW8Z854</accession>
<dbReference type="PANTHER" id="PTHR30012:SF7">
    <property type="entry name" value="PROTEIN TRANSPORT PROTEIN HOFC HOMOLOG"/>
    <property type="match status" value="1"/>
</dbReference>
<comment type="subcellular location">
    <subcellularLocation>
        <location evidence="1">Cell inner membrane</location>
        <topology evidence="1">Multi-pass membrane protein</topology>
    </subcellularLocation>
</comment>
<keyword evidence="6 8" id="KW-1133">Transmembrane helix</keyword>
<evidence type="ECO:0000256" key="4">
    <source>
        <dbReference type="ARBA" id="ARBA00022519"/>
    </source>
</evidence>
<feature type="domain" description="Type II secretion system protein GspF" evidence="9">
    <location>
        <begin position="278"/>
        <end position="400"/>
    </location>
</feature>
<dbReference type="PRINTS" id="PR00812">
    <property type="entry name" value="BCTERIALGSPF"/>
</dbReference>
<dbReference type="InterPro" id="IPR042094">
    <property type="entry name" value="T2SS_GspF_sf"/>
</dbReference>
<dbReference type="InterPro" id="IPR018076">
    <property type="entry name" value="T2SS_GspF_dom"/>
</dbReference>
<evidence type="ECO:0000256" key="2">
    <source>
        <dbReference type="ARBA" id="ARBA00005745"/>
    </source>
</evidence>
<dbReference type="RefSeq" id="WP_408168246.1">
    <property type="nucleotide sequence ID" value="NZ_JAQQFR010000007.1"/>
</dbReference>
<feature type="domain" description="Type II secretion system protein GspF" evidence="9">
    <location>
        <begin position="74"/>
        <end position="197"/>
    </location>
</feature>
<evidence type="ECO:0000256" key="1">
    <source>
        <dbReference type="ARBA" id="ARBA00004429"/>
    </source>
</evidence>
<dbReference type="Pfam" id="PF00482">
    <property type="entry name" value="T2SSF"/>
    <property type="match status" value="2"/>
</dbReference>
<feature type="transmembrane region" description="Helical" evidence="8">
    <location>
        <begin position="174"/>
        <end position="196"/>
    </location>
</feature>
<comment type="similarity">
    <text evidence="2">Belongs to the GSP F family.</text>
</comment>
<protein>
    <submittedName>
        <fullName evidence="10">Type II secretion system F family protein</fullName>
    </submittedName>
</protein>
<organism evidence="10 11">
    <name type="scientific">Herbaspirillum rhizosphaerae</name>
    <dbReference type="NCBI Taxonomy" id="346179"/>
    <lineage>
        <taxon>Bacteria</taxon>
        <taxon>Pseudomonadati</taxon>
        <taxon>Pseudomonadota</taxon>
        <taxon>Betaproteobacteria</taxon>
        <taxon>Burkholderiales</taxon>
        <taxon>Oxalobacteraceae</taxon>
        <taxon>Herbaspirillum</taxon>
    </lineage>
</organism>
<evidence type="ECO:0000313" key="11">
    <source>
        <dbReference type="Proteomes" id="UP001629214"/>
    </source>
</evidence>
<name>A0ABW8Z854_9BURK</name>
<evidence type="ECO:0000256" key="8">
    <source>
        <dbReference type="SAM" id="Phobius"/>
    </source>
</evidence>
<evidence type="ECO:0000259" key="9">
    <source>
        <dbReference type="Pfam" id="PF00482"/>
    </source>
</evidence>
<evidence type="ECO:0000256" key="7">
    <source>
        <dbReference type="ARBA" id="ARBA00023136"/>
    </source>
</evidence>
<evidence type="ECO:0000313" key="10">
    <source>
        <dbReference type="EMBL" id="MFL9879247.1"/>
    </source>
</evidence>
<comment type="caution">
    <text evidence="10">The sequence shown here is derived from an EMBL/GenBank/DDBJ whole genome shotgun (WGS) entry which is preliminary data.</text>
</comment>
<evidence type="ECO:0000256" key="3">
    <source>
        <dbReference type="ARBA" id="ARBA00022475"/>
    </source>
</evidence>
<keyword evidence="4" id="KW-0997">Cell inner membrane</keyword>
<dbReference type="PANTHER" id="PTHR30012">
    <property type="entry name" value="GENERAL SECRETION PATHWAY PROTEIN"/>
    <property type="match status" value="1"/>
</dbReference>
<sequence>MATSSRLPPSRRRTTLYAWEGKDRSGRLTRGEMPASGTTVVRATLRRQGIQAISIKKKRIQRDSKIREKELALFTRQLTTMLKAGVPLLQALSIVARSQTNPALARLILNLRTDVESGTSLNQAFARHPRYFNTLFCNLIAAGEEAGLLDELLDSLANYQEKTLALKSKVRAALTYPAAIVTVAVLVTCVIMIWVVPTFKDVFSSFGAELPMPTRVVIALSDFMARYWWALAASLAIVGGWSVRTWRRSALWQARTDRFLLRLPAFGELVRKATVARWSRTLATLFGAGIPLIDALQAVAAAAGNAVYADATTAVRHQVSGGTSLTAAIEQTGLFPGMVGQMVAIGEESGTLDQMLLKVADFYDLEVTEAVASLSNLMEPFIMVVLGIVIGGLVIAMYLPIFKLGSVI</sequence>
<evidence type="ECO:0000256" key="6">
    <source>
        <dbReference type="ARBA" id="ARBA00022989"/>
    </source>
</evidence>